<reference evidence="2" key="2">
    <citation type="submission" date="2021-04" db="EMBL/GenBank/DDBJ databases">
        <authorList>
            <person name="Gilroy R."/>
        </authorList>
    </citation>
    <scope>NUCLEOTIDE SEQUENCE</scope>
    <source>
        <strain evidence="2">CHK171-505</strain>
    </source>
</reference>
<dbReference type="EMBL" id="DWYW01000152">
    <property type="protein sequence ID" value="HJA90457.1"/>
    <property type="molecule type" value="Genomic_DNA"/>
</dbReference>
<dbReference type="InterPro" id="IPR019096">
    <property type="entry name" value="YopX_protein"/>
</dbReference>
<dbReference type="AlphaFoldDB" id="A0A9D2I1S7"/>
<gene>
    <name evidence="2" type="ORF">H9948_06670</name>
</gene>
<evidence type="ECO:0000259" key="1">
    <source>
        <dbReference type="Pfam" id="PF09643"/>
    </source>
</evidence>
<dbReference type="InterPro" id="IPR023385">
    <property type="entry name" value="YopX-like_C"/>
</dbReference>
<organism evidence="2 3">
    <name type="scientific">Candidatus Jeotgalibaca merdavium</name>
    <dbReference type="NCBI Taxonomy" id="2838627"/>
    <lineage>
        <taxon>Bacteria</taxon>
        <taxon>Bacillati</taxon>
        <taxon>Bacillota</taxon>
        <taxon>Bacilli</taxon>
        <taxon>Lactobacillales</taxon>
        <taxon>Carnobacteriaceae</taxon>
        <taxon>Jeotgalibaca</taxon>
    </lineage>
</organism>
<dbReference type="Gene3D" id="2.30.30.290">
    <property type="entry name" value="YopX-like domains"/>
    <property type="match status" value="1"/>
</dbReference>
<comment type="caution">
    <text evidence="2">The sequence shown here is derived from an EMBL/GenBank/DDBJ whole genome shotgun (WGS) entry which is preliminary data.</text>
</comment>
<feature type="domain" description="YopX protein" evidence="1">
    <location>
        <begin position="1"/>
        <end position="127"/>
    </location>
</feature>
<dbReference type="SUPFAM" id="SSF159006">
    <property type="entry name" value="YopX-like"/>
    <property type="match status" value="1"/>
</dbReference>
<reference evidence="2" key="1">
    <citation type="journal article" date="2021" name="PeerJ">
        <title>Extensive microbial diversity within the chicken gut microbiome revealed by metagenomics and culture.</title>
        <authorList>
            <person name="Gilroy R."/>
            <person name="Ravi A."/>
            <person name="Getino M."/>
            <person name="Pursley I."/>
            <person name="Horton D.L."/>
            <person name="Alikhan N.F."/>
            <person name="Baker D."/>
            <person name="Gharbi K."/>
            <person name="Hall N."/>
            <person name="Watson M."/>
            <person name="Adriaenssens E.M."/>
            <person name="Foster-Nyarko E."/>
            <person name="Jarju S."/>
            <person name="Secka A."/>
            <person name="Antonio M."/>
            <person name="Oren A."/>
            <person name="Chaudhuri R.R."/>
            <person name="La Ragione R."/>
            <person name="Hildebrand F."/>
            <person name="Pallen M.J."/>
        </authorList>
    </citation>
    <scope>NUCLEOTIDE SEQUENCE</scope>
    <source>
        <strain evidence="2">CHK171-505</strain>
    </source>
</reference>
<dbReference type="NCBIfam" id="TIGR01671">
    <property type="entry name" value="phage_TIGR01671"/>
    <property type="match status" value="1"/>
</dbReference>
<sequence>KFRAWDKAVKDMVPIKTIDFGKDGAKCAVDFCDINGDLIGKNSEWVLMQYTGMKDKNGEEIYEGDIVRVTDGDGNINFSDGGIGTITGMEELFMWYIDGQVQNGLFDINMNYFIEVIRNIYENQELLGVES</sequence>
<name>A0A9D2I1S7_9LACT</name>
<dbReference type="Pfam" id="PF09643">
    <property type="entry name" value="YopX"/>
    <property type="match status" value="1"/>
</dbReference>
<feature type="non-terminal residue" evidence="2">
    <location>
        <position position="1"/>
    </location>
</feature>
<proteinExistence type="predicted"/>
<protein>
    <submittedName>
        <fullName evidence="2">YopX family protein</fullName>
    </submittedName>
</protein>
<dbReference type="InterPro" id="IPR010024">
    <property type="entry name" value="CHP16711"/>
</dbReference>
<evidence type="ECO:0000313" key="3">
    <source>
        <dbReference type="Proteomes" id="UP000886856"/>
    </source>
</evidence>
<dbReference type="Proteomes" id="UP000886856">
    <property type="component" value="Unassembled WGS sequence"/>
</dbReference>
<evidence type="ECO:0000313" key="2">
    <source>
        <dbReference type="EMBL" id="HJA90457.1"/>
    </source>
</evidence>
<accession>A0A9D2I1S7</accession>